<dbReference type="Proteomes" id="UP000054248">
    <property type="component" value="Unassembled WGS sequence"/>
</dbReference>
<protein>
    <submittedName>
        <fullName evidence="8">Uncharacterized protein</fullName>
    </submittedName>
</protein>
<feature type="domain" description="Chromatin assembly factor 1 subunit Cac1-like C-terminal" evidence="7">
    <location>
        <begin position="689"/>
        <end position="738"/>
    </location>
</feature>
<feature type="region of interest" description="Disordered" evidence="5">
    <location>
        <begin position="193"/>
        <end position="253"/>
    </location>
</feature>
<evidence type="ECO:0000256" key="5">
    <source>
        <dbReference type="SAM" id="MobiDB-lite"/>
    </source>
</evidence>
<feature type="region of interest" description="Disordered" evidence="5">
    <location>
        <begin position="650"/>
        <end position="687"/>
    </location>
</feature>
<accession>A0A0C3LF16</accession>
<keyword evidence="3" id="KW-0234">DNA repair</keyword>
<feature type="region of interest" description="Disordered" evidence="5">
    <location>
        <begin position="474"/>
        <end position="556"/>
    </location>
</feature>
<dbReference type="PANTHER" id="PTHR15272:SF0">
    <property type="entry name" value="CHROMATIN ASSEMBLY FACTOR 1 SUBUNIT A"/>
    <property type="match status" value="1"/>
</dbReference>
<comment type="subcellular location">
    <subcellularLocation>
        <location evidence="1">Nucleus</location>
    </subcellularLocation>
</comment>
<feature type="compositionally biased region" description="Polar residues" evidence="5">
    <location>
        <begin position="334"/>
        <end position="345"/>
    </location>
</feature>
<dbReference type="STRING" id="1051891.A0A0C3LF16"/>
<dbReference type="Pfam" id="PF21796">
    <property type="entry name" value="Cac1_C"/>
    <property type="match status" value="1"/>
</dbReference>
<dbReference type="GO" id="GO:0006281">
    <property type="term" value="P:DNA repair"/>
    <property type="evidence" value="ECO:0007669"/>
    <property type="project" value="UniProtKB-KW"/>
</dbReference>
<dbReference type="HOGENOM" id="CLU_012467_0_0_1"/>
<evidence type="ECO:0000256" key="2">
    <source>
        <dbReference type="ARBA" id="ARBA00022763"/>
    </source>
</evidence>
<dbReference type="GO" id="GO:0006334">
    <property type="term" value="P:nucleosome assembly"/>
    <property type="evidence" value="ECO:0007669"/>
    <property type="project" value="TreeGrafter"/>
</dbReference>
<keyword evidence="2" id="KW-0227">DNA damage</keyword>
<organism evidence="8 9">
    <name type="scientific">Tulasnella calospora MUT 4182</name>
    <dbReference type="NCBI Taxonomy" id="1051891"/>
    <lineage>
        <taxon>Eukaryota</taxon>
        <taxon>Fungi</taxon>
        <taxon>Dikarya</taxon>
        <taxon>Basidiomycota</taxon>
        <taxon>Agaricomycotina</taxon>
        <taxon>Agaricomycetes</taxon>
        <taxon>Cantharellales</taxon>
        <taxon>Tulasnellaceae</taxon>
        <taxon>Tulasnella</taxon>
    </lineage>
</organism>
<feature type="compositionally biased region" description="Basic and acidic residues" evidence="5">
    <location>
        <begin position="215"/>
        <end position="240"/>
    </location>
</feature>
<dbReference type="OrthoDB" id="440676at2759"/>
<gene>
    <name evidence="8" type="ORF">M407DRAFT_18599</name>
</gene>
<evidence type="ECO:0000256" key="4">
    <source>
        <dbReference type="ARBA" id="ARBA00023242"/>
    </source>
</evidence>
<feature type="compositionally biased region" description="Basic and acidic residues" evidence="5">
    <location>
        <begin position="542"/>
        <end position="554"/>
    </location>
</feature>
<reference evidence="8 9" key="1">
    <citation type="submission" date="2014-04" db="EMBL/GenBank/DDBJ databases">
        <authorList>
            <consortium name="DOE Joint Genome Institute"/>
            <person name="Kuo A."/>
            <person name="Girlanda M."/>
            <person name="Perotto S."/>
            <person name="Kohler A."/>
            <person name="Nagy L.G."/>
            <person name="Floudas D."/>
            <person name="Copeland A."/>
            <person name="Barry K.W."/>
            <person name="Cichocki N."/>
            <person name="Veneault-Fourrey C."/>
            <person name="LaButti K."/>
            <person name="Lindquist E.A."/>
            <person name="Lipzen A."/>
            <person name="Lundell T."/>
            <person name="Morin E."/>
            <person name="Murat C."/>
            <person name="Sun H."/>
            <person name="Tunlid A."/>
            <person name="Henrissat B."/>
            <person name="Grigoriev I.V."/>
            <person name="Hibbett D.S."/>
            <person name="Martin F."/>
            <person name="Nordberg H.P."/>
            <person name="Cantor M.N."/>
            <person name="Hua S.X."/>
        </authorList>
    </citation>
    <scope>NUCLEOTIDE SEQUENCE [LARGE SCALE GENOMIC DNA]</scope>
    <source>
        <strain evidence="8 9">MUT 4182</strain>
    </source>
</reference>
<dbReference type="GO" id="GO:0005634">
    <property type="term" value="C:nucleus"/>
    <property type="evidence" value="ECO:0007669"/>
    <property type="project" value="UniProtKB-SubCell"/>
</dbReference>
<evidence type="ECO:0000313" key="9">
    <source>
        <dbReference type="Proteomes" id="UP000054248"/>
    </source>
</evidence>
<keyword evidence="4" id="KW-0539">Nucleus</keyword>
<evidence type="ECO:0000259" key="7">
    <source>
        <dbReference type="Pfam" id="PF21796"/>
    </source>
</evidence>
<dbReference type="EMBL" id="KN822954">
    <property type="protein sequence ID" value="KIO32558.1"/>
    <property type="molecule type" value="Genomic_DNA"/>
</dbReference>
<sequence length="759" mass="83328">MSSSDTIIEVKDGKLSLKQKSLRWDDSTTALRELLAFADFLSASSTPNPLTNFPSEHLPLLGKLVIESDKTAPILAKNVKKTIMKKCGAQDDKDALDDPRLPVSTLSSAISDIAVRVNYGIQDTPAALAVWRWELKNPDSLIPDSSVDNACNAAAASERRKEREEASLGRAKSQFKIHYDGLDDEQKKSLLEKQKKNGASKEASSSSAQPSNAKVKKEPAKVSPVKESKESKVEVKRTNEPVDQPPKKPNKQAQMMQSFFKSSNKATAVDKSSKGPSASDFERTFKAFLIKKDSYLAPVNLFLSRAEVVSKGKGKEKADVIVLDDDGDIEMSVDSPSKPSLTSRRPTVAPLPNATTATARDLLDNFLSTLPPSNLPRGRRRDKFAMQWTAPGPNDVKPKSYSRVNVRTVVTKLTNAEVNDDIKAVRDCENLLRNRRKVPIKYLQFCTWTKSSTFVGPRTPFTKDPVAFDYSYDSGEEWEEEPDDAEEVASSAGSDEEEEAGSDTEELDDWLVGDDEVEYEPGTVPDAQSRSMSPSLPNAGKRKLEVEKEKEKDSKKRRMVKALVPYSTGPHWEDSVGDCQDHLQNYRIQLLNDTPYPIDPFTYISEDITNLVQDGGAQETAGHPTGPLKSTKPLTQGAFVIPALPPHLHPSSQINIPAPIPQAPDGHPAKAPGNTKPKPAKKPFPPQHLPQLLNLINGSTLTKLHLVEQLGQEFKAAKEVKKYAIDAALGEVAVRNGGVWSVKDEAWTKCGLAPPAPEM</sequence>
<evidence type="ECO:0000256" key="3">
    <source>
        <dbReference type="ARBA" id="ARBA00023204"/>
    </source>
</evidence>
<proteinExistence type="predicted"/>
<dbReference type="InterPro" id="IPR048800">
    <property type="entry name" value="Cac1-like_C"/>
</dbReference>
<dbReference type="GO" id="GO:0033186">
    <property type="term" value="C:CAF-1 complex"/>
    <property type="evidence" value="ECO:0007669"/>
    <property type="project" value="TreeGrafter"/>
</dbReference>
<dbReference type="Pfam" id="PF12253">
    <property type="entry name" value="CAF1A_dimeriz"/>
    <property type="match status" value="1"/>
</dbReference>
<evidence type="ECO:0000259" key="6">
    <source>
        <dbReference type="Pfam" id="PF12253"/>
    </source>
</evidence>
<feature type="compositionally biased region" description="Acidic residues" evidence="5">
    <location>
        <begin position="474"/>
        <end position="487"/>
    </location>
</feature>
<feature type="compositionally biased region" description="Acidic residues" evidence="5">
    <location>
        <begin position="494"/>
        <end position="519"/>
    </location>
</feature>
<evidence type="ECO:0000256" key="1">
    <source>
        <dbReference type="ARBA" id="ARBA00004123"/>
    </source>
</evidence>
<keyword evidence="9" id="KW-1185">Reference proteome</keyword>
<reference evidence="9" key="2">
    <citation type="submission" date="2015-01" db="EMBL/GenBank/DDBJ databases">
        <title>Evolutionary Origins and Diversification of the Mycorrhizal Mutualists.</title>
        <authorList>
            <consortium name="DOE Joint Genome Institute"/>
            <consortium name="Mycorrhizal Genomics Consortium"/>
            <person name="Kohler A."/>
            <person name="Kuo A."/>
            <person name="Nagy L.G."/>
            <person name="Floudas D."/>
            <person name="Copeland A."/>
            <person name="Barry K.W."/>
            <person name="Cichocki N."/>
            <person name="Veneault-Fourrey C."/>
            <person name="LaButti K."/>
            <person name="Lindquist E.A."/>
            <person name="Lipzen A."/>
            <person name="Lundell T."/>
            <person name="Morin E."/>
            <person name="Murat C."/>
            <person name="Riley R."/>
            <person name="Ohm R."/>
            <person name="Sun H."/>
            <person name="Tunlid A."/>
            <person name="Henrissat B."/>
            <person name="Grigoriev I.V."/>
            <person name="Hibbett D.S."/>
            <person name="Martin F."/>
        </authorList>
    </citation>
    <scope>NUCLEOTIDE SEQUENCE [LARGE SCALE GENOMIC DNA]</scope>
    <source>
        <strain evidence="9">MUT 4182</strain>
    </source>
</reference>
<evidence type="ECO:0000313" key="8">
    <source>
        <dbReference type="EMBL" id="KIO32558.1"/>
    </source>
</evidence>
<feature type="compositionally biased region" description="Low complexity" evidence="5">
    <location>
        <begin position="200"/>
        <end position="213"/>
    </location>
</feature>
<dbReference type="InterPro" id="IPR022043">
    <property type="entry name" value="CAF1A_DD"/>
</dbReference>
<feature type="domain" description="Chromatin assembly factor 1 subunit A dimerization" evidence="6">
    <location>
        <begin position="447"/>
        <end position="503"/>
    </location>
</feature>
<name>A0A0C3LF16_9AGAM</name>
<feature type="compositionally biased region" description="Polar residues" evidence="5">
    <location>
        <begin position="526"/>
        <end position="536"/>
    </location>
</feature>
<dbReference type="PANTHER" id="PTHR15272">
    <property type="entry name" value="CHROMATIN ASSEMBLY FACTOR 1 SUBUNIT A CAF-1 SUBUNIT A"/>
    <property type="match status" value="1"/>
</dbReference>
<dbReference type="AlphaFoldDB" id="A0A0C3LF16"/>
<feature type="region of interest" description="Disordered" evidence="5">
    <location>
        <begin position="331"/>
        <end position="351"/>
    </location>
</feature>